<organism evidence="2 3">
    <name type="scientific">Pleurodeles waltl</name>
    <name type="common">Iberian ribbed newt</name>
    <dbReference type="NCBI Taxonomy" id="8319"/>
    <lineage>
        <taxon>Eukaryota</taxon>
        <taxon>Metazoa</taxon>
        <taxon>Chordata</taxon>
        <taxon>Craniata</taxon>
        <taxon>Vertebrata</taxon>
        <taxon>Euteleostomi</taxon>
        <taxon>Amphibia</taxon>
        <taxon>Batrachia</taxon>
        <taxon>Caudata</taxon>
        <taxon>Salamandroidea</taxon>
        <taxon>Salamandridae</taxon>
        <taxon>Pleurodelinae</taxon>
        <taxon>Pleurodeles</taxon>
    </lineage>
</organism>
<keyword evidence="3" id="KW-1185">Reference proteome</keyword>
<accession>A0AAV7PHU3</accession>
<dbReference type="AlphaFoldDB" id="A0AAV7PHU3"/>
<feature type="compositionally biased region" description="Polar residues" evidence="1">
    <location>
        <begin position="156"/>
        <end position="173"/>
    </location>
</feature>
<evidence type="ECO:0000313" key="3">
    <source>
        <dbReference type="Proteomes" id="UP001066276"/>
    </source>
</evidence>
<feature type="region of interest" description="Disordered" evidence="1">
    <location>
        <begin position="122"/>
        <end position="141"/>
    </location>
</feature>
<feature type="region of interest" description="Disordered" evidence="1">
    <location>
        <begin position="152"/>
        <end position="173"/>
    </location>
</feature>
<gene>
    <name evidence="2" type="ORF">NDU88_005188</name>
</gene>
<reference evidence="2" key="1">
    <citation type="journal article" date="2022" name="bioRxiv">
        <title>Sequencing and chromosome-scale assembly of the giantPleurodeles waltlgenome.</title>
        <authorList>
            <person name="Brown T."/>
            <person name="Elewa A."/>
            <person name="Iarovenko S."/>
            <person name="Subramanian E."/>
            <person name="Araus A.J."/>
            <person name="Petzold A."/>
            <person name="Susuki M."/>
            <person name="Suzuki K.-i.T."/>
            <person name="Hayashi T."/>
            <person name="Toyoda A."/>
            <person name="Oliveira C."/>
            <person name="Osipova E."/>
            <person name="Leigh N.D."/>
            <person name="Simon A."/>
            <person name="Yun M.H."/>
        </authorList>
    </citation>
    <scope>NUCLEOTIDE SEQUENCE</scope>
    <source>
        <strain evidence="2">20211129_DDA</strain>
        <tissue evidence="2">Liver</tissue>
    </source>
</reference>
<dbReference type="EMBL" id="JANPWB010000011">
    <property type="protein sequence ID" value="KAJ1126782.1"/>
    <property type="molecule type" value="Genomic_DNA"/>
</dbReference>
<sequence>MLRASEFQCKAPSARGIRAVTRREVARVQQKQTGVRVQSPTGTCTARTVRTIHAQGHTGLSCRLRDTELRETPTLDVQYIHGHILHSWTQESLPMACRLGQGVHAQSSMRPRYILPAWYSPAPSRSQTGTGATPGPPFTAPLQWTYARAQMPTAPTPGTQRVNVNTPSLLVSN</sequence>
<dbReference type="Proteomes" id="UP001066276">
    <property type="component" value="Chromosome 7"/>
</dbReference>
<evidence type="ECO:0000256" key="1">
    <source>
        <dbReference type="SAM" id="MobiDB-lite"/>
    </source>
</evidence>
<proteinExistence type="predicted"/>
<name>A0AAV7PHU3_PLEWA</name>
<comment type="caution">
    <text evidence="2">The sequence shown here is derived from an EMBL/GenBank/DDBJ whole genome shotgun (WGS) entry which is preliminary data.</text>
</comment>
<evidence type="ECO:0000313" key="2">
    <source>
        <dbReference type="EMBL" id="KAJ1126782.1"/>
    </source>
</evidence>
<protein>
    <submittedName>
        <fullName evidence="2">Uncharacterized protein</fullName>
    </submittedName>
</protein>